<evidence type="ECO:0000313" key="1">
    <source>
        <dbReference type="EMBL" id="QPS34576.1"/>
    </source>
</evidence>
<dbReference type="AlphaFoldDB" id="A0A7T2TIQ2"/>
<dbReference type="KEGG" id="bcau:I6G59_04410"/>
<dbReference type="Proteomes" id="UP000594979">
    <property type="component" value="Chromosome"/>
</dbReference>
<name>A0A7T2TIQ2_9MICO</name>
<proteinExistence type="predicted"/>
<dbReference type="EMBL" id="CP065682">
    <property type="protein sequence ID" value="QPS34576.1"/>
    <property type="molecule type" value="Genomic_DNA"/>
</dbReference>
<sequence length="99" mass="11030">MRTSEQSEVLELGLDLGVGRLDLMGAVGVDDDWDVRPTRDRLRVVGPLGLRDEIDVVEVEFGQRSQWCANTRATDSLISESELVSAIKMCSSAKPRRRI</sequence>
<accession>A0A7T2TIQ2</accession>
<protein>
    <submittedName>
        <fullName evidence="1">Uncharacterized protein</fullName>
    </submittedName>
</protein>
<reference evidence="1 2" key="1">
    <citation type="submission" date="2020-12" db="EMBL/GenBank/DDBJ databases">
        <title>FDA dAtabase for Regulatory Grade micrObial Sequences (FDA-ARGOS): Supporting development and validation of Infectious Disease Dx tests.</title>
        <authorList>
            <person name="Sproer C."/>
            <person name="Gronow S."/>
            <person name="Severitt S."/>
            <person name="Schroder I."/>
            <person name="Tallon L."/>
            <person name="Sadzewicz L."/>
            <person name="Zhao X."/>
            <person name="Boylan J."/>
            <person name="Ott S."/>
            <person name="Bowen H."/>
            <person name="Vavikolanu K."/>
            <person name="Mehta A."/>
            <person name="Aluvathingal J."/>
            <person name="Nadendla S."/>
            <person name="Lowell S."/>
            <person name="Myers T."/>
            <person name="Yan Y."/>
            <person name="Sichtig H."/>
        </authorList>
    </citation>
    <scope>NUCLEOTIDE SEQUENCE [LARGE SCALE GENOMIC DNA]</scope>
    <source>
        <strain evidence="1 2">FDAARGOS_902</strain>
    </source>
</reference>
<organism evidence="1 2">
    <name type="scientific">Brevibacterium casei</name>
    <dbReference type="NCBI Taxonomy" id="33889"/>
    <lineage>
        <taxon>Bacteria</taxon>
        <taxon>Bacillati</taxon>
        <taxon>Actinomycetota</taxon>
        <taxon>Actinomycetes</taxon>
        <taxon>Micrococcales</taxon>
        <taxon>Brevibacteriaceae</taxon>
        <taxon>Brevibacterium</taxon>
    </lineage>
</organism>
<gene>
    <name evidence="1" type="ORF">I6G59_04410</name>
</gene>
<evidence type="ECO:0000313" key="2">
    <source>
        <dbReference type="Proteomes" id="UP000594979"/>
    </source>
</evidence>